<evidence type="ECO:0000313" key="2">
    <source>
        <dbReference type="EMBL" id="KKO73890.1"/>
    </source>
</evidence>
<dbReference type="GeneID" id="36319238"/>
<sequence>MFRERNRTGYFIFFIKLFSLRVTEGTCKTGSQKKPNLIIYFI</sequence>
<reference evidence="2 3" key="1">
    <citation type="journal article" date="2015" name="Environ. Microbiol.">
        <title>Genome analyses suggest the presence of polyploidy and recent human-driven expansions in eight global populations of the honeybee pathogen Nosema ceranae.</title>
        <authorList>
            <person name="Pelin A."/>
            <person name="Selman M."/>
            <person name="Aris-Brosou S."/>
            <person name="Farinelli L."/>
            <person name="Corradi N."/>
        </authorList>
    </citation>
    <scope>NUCLEOTIDE SEQUENCE [LARGE SCALE GENOMIC DNA]</scope>
    <source>
        <strain evidence="2 3">PA08 1199</strain>
    </source>
</reference>
<dbReference type="RefSeq" id="XP_024329632.1">
    <property type="nucleotide sequence ID" value="XM_024474322.1"/>
</dbReference>
<keyword evidence="1" id="KW-0732">Signal</keyword>
<gene>
    <name evidence="2" type="ORF">AAJ76_1850001707</name>
</gene>
<proteinExistence type="predicted"/>
<accession>A0A0F9WAD5</accession>
<organism evidence="2 3">
    <name type="scientific">Vairimorpha ceranae</name>
    <dbReference type="NCBI Taxonomy" id="40302"/>
    <lineage>
        <taxon>Eukaryota</taxon>
        <taxon>Fungi</taxon>
        <taxon>Fungi incertae sedis</taxon>
        <taxon>Microsporidia</taxon>
        <taxon>Nosematidae</taxon>
        <taxon>Vairimorpha</taxon>
    </lineage>
</organism>
<evidence type="ECO:0000256" key="1">
    <source>
        <dbReference type="SAM" id="SignalP"/>
    </source>
</evidence>
<dbReference type="Proteomes" id="UP000034350">
    <property type="component" value="Unassembled WGS sequence"/>
</dbReference>
<comment type="caution">
    <text evidence="2">The sequence shown here is derived from an EMBL/GenBank/DDBJ whole genome shotgun (WGS) entry which is preliminary data.</text>
</comment>
<feature type="chain" id="PRO_5002529727" evidence="1">
    <location>
        <begin position="26"/>
        <end position="42"/>
    </location>
</feature>
<dbReference type="AlphaFoldDB" id="A0A0F9WAD5"/>
<evidence type="ECO:0000313" key="3">
    <source>
        <dbReference type="Proteomes" id="UP000034350"/>
    </source>
</evidence>
<keyword evidence="3" id="KW-1185">Reference proteome</keyword>
<dbReference type="EMBL" id="JPQZ01000185">
    <property type="protein sequence ID" value="KKO73890.1"/>
    <property type="molecule type" value="Genomic_DNA"/>
</dbReference>
<feature type="signal peptide" evidence="1">
    <location>
        <begin position="1"/>
        <end position="25"/>
    </location>
</feature>
<dbReference type="VEuPathDB" id="MicrosporidiaDB:AAJ76_1850001707"/>
<protein>
    <submittedName>
        <fullName evidence="2">Uncharacterized protein</fullName>
    </submittedName>
</protein>
<name>A0A0F9WAD5_9MICR</name>